<dbReference type="AlphaFoldDB" id="L9KY90"/>
<reference evidence="2" key="2">
    <citation type="journal article" date="2013" name="Nat. Commun.">
        <title>Genome of the Chinese tree shrew.</title>
        <authorList>
            <person name="Fan Y."/>
            <person name="Huang Z.Y."/>
            <person name="Cao C.C."/>
            <person name="Chen C.S."/>
            <person name="Chen Y.X."/>
            <person name="Fan D.D."/>
            <person name="He J."/>
            <person name="Hou H.L."/>
            <person name="Hu L."/>
            <person name="Hu X.T."/>
            <person name="Jiang X.T."/>
            <person name="Lai R."/>
            <person name="Lang Y.S."/>
            <person name="Liang B."/>
            <person name="Liao S.G."/>
            <person name="Mu D."/>
            <person name="Ma Y.Y."/>
            <person name="Niu Y.Y."/>
            <person name="Sun X.Q."/>
            <person name="Xia J.Q."/>
            <person name="Xiao J."/>
            <person name="Xiong Z.Q."/>
            <person name="Xu L."/>
            <person name="Yang L."/>
            <person name="Zhang Y."/>
            <person name="Zhao W."/>
            <person name="Zhao X.D."/>
            <person name="Zheng Y.T."/>
            <person name="Zhou J.M."/>
            <person name="Zhu Y.B."/>
            <person name="Zhang G.J."/>
            <person name="Wang J."/>
            <person name="Yao Y.G."/>
        </authorList>
    </citation>
    <scope>NUCLEOTIDE SEQUENCE [LARGE SCALE GENOMIC DNA]</scope>
</reference>
<organism evidence="1 2">
    <name type="scientific">Tupaia chinensis</name>
    <name type="common">Chinese tree shrew</name>
    <name type="synonym">Tupaia belangeri chinensis</name>
    <dbReference type="NCBI Taxonomy" id="246437"/>
    <lineage>
        <taxon>Eukaryota</taxon>
        <taxon>Metazoa</taxon>
        <taxon>Chordata</taxon>
        <taxon>Craniata</taxon>
        <taxon>Vertebrata</taxon>
        <taxon>Euteleostomi</taxon>
        <taxon>Mammalia</taxon>
        <taxon>Eutheria</taxon>
        <taxon>Euarchontoglires</taxon>
        <taxon>Scandentia</taxon>
        <taxon>Tupaiidae</taxon>
        <taxon>Tupaia</taxon>
    </lineage>
</organism>
<protein>
    <submittedName>
        <fullName evidence="1">Uncharacterized protein</fullName>
    </submittedName>
</protein>
<dbReference type="Proteomes" id="UP000011518">
    <property type="component" value="Unassembled WGS sequence"/>
</dbReference>
<evidence type="ECO:0000313" key="1">
    <source>
        <dbReference type="EMBL" id="ELW67444.1"/>
    </source>
</evidence>
<sequence>MKRGNAWLIVETDTLSVSLRAPFAWPSVESRRGYPYCLRPVWFTTQAT</sequence>
<proteinExistence type="predicted"/>
<name>L9KY90_TUPCH</name>
<accession>L9KY90</accession>
<keyword evidence="2" id="KW-1185">Reference proteome</keyword>
<reference evidence="2" key="1">
    <citation type="submission" date="2012-07" db="EMBL/GenBank/DDBJ databases">
        <title>Genome of the Chinese tree shrew, a rising model animal genetically related to primates.</title>
        <authorList>
            <person name="Zhang G."/>
            <person name="Fan Y."/>
            <person name="Yao Y."/>
            <person name="Huang Z."/>
        </authorList>
    </citation>
    <scope>NUCLEOTIDE SEQUENCE [LARGE SCALE GENOMIC DNA]</scope>
</reference>
<gene>
    <name evidence="1" type="ORF">TREES_T100002798</name>
</gene>
<dbReference type="InParanoid" id="L9KY90"/>
<dbReference type="EMBL" id="KB320609">
    <property type="protein sequence ID" value="ELW67444.1"/>
    <property type="molecule type" value="Genomic_DNA"/>
</dbReference>
<evidence type="ECO:0000313" key="2">
    <source>
        <dbReference type="Proteomes" id="UP000011518"/>
    </source>
</evidence>